<evidence type="ECO:0000259" key="1">
    <source>
        <dbReference type="Pfam" id="PF23055"/>
    </source>
</evidence>
<dbReference type="AlphaFoldDB" id="A0A7R8H6R7"/>
<reference evidence="2" key="1">
    <citation type="submission" date="2021-02" db="EMBL/GenBank/DDBJ databases">
        <authorList>
            <person name="Bekaert M."/>
        </authorList>
    </citation>
    <scope>NUCLEOTIDE SEQUENCE</scope>
    <source>
        <strain evidence="2">IoA-00</strain>
    </source>
</reference>
<feature type="non-terminal residue" evidence="2">
    <location>
        <position position="1"/>
    </location>
</feature>
<gene>
    <name evidence="2" type="ORF">LSAA_8196</name>
</gene>
<accession>A0A7R8H6R7</accession>
<keyword evidence="3" id="KW-1185">Reference proteome</keyword>
<organism evidence="2 3">
    <name type="scientific">Lepeophtheirus salmonis</name>
    <name type="common">Salmon louse</name>
    <name type="synonym">Caligus salmonis</name>
    <dbReference type="NCBI Taxonomy" id="72036"/>
    <lineage>
        <taxon>Eukaryota</taxon>
        <taxon>Metazoa</taxon>
        <taxon>Ecdysozoa</taxon>
        <taxon>Arthropoda</taxon>
        <taxon>Crustacea</taxon>
        <taxon>Multicrustacea</taxon>
        <taxon>Hexanauplia</taxon>
        <taxon>Copepoda</taxon>
        <taxon>Siphonostomatoida</taxon>
        <taxon>Caligidae</taxon>
        <taxon>Lepeophtheirus</taxon>
    </lineage>
</organism>
<sequence length="154" mass="17550">SKSNPSPEDSGIIGKSKICPFLARKPKSGFQHLEAQFNLYRITEESQRYNHLLSAIEEGVLDFFDDEDDDIASSTPNSDMKAKILYEYKISTQTKIEILFQLIEVLQNHSVDEILTLVKSYLAKHPGHPWGDHQTYTPKESSGRPKSWIVRPVC</sequence>
<name>A0A7R8H6R7_LEPSM</name>
<proteinExistence type="predicted"/>
<feature type="domain" description="DUF7041" evidence="1">
    <location>
        <begin position="19"/>
        <end position="97"/>
    </location>
</feature>
<dbReference type="Proteomes" id="UP000675881">
    <property type="component" value="Chromosome 3"/>
</dbReference>
<dbReference type="InterPro" id="IPR055469">
    <property type="entry name" value="DUF7041"/>
</dbReference>
<dbReference type="Pfam" id="PF23055">
    <property type="entry name" value="DUF7041"/>
    <property type="match status" value="1"/>
</dbReference>
<evidence type="ECO:0000313" key="2">
    <source>
        <dbReference type="EMBL" id="CAF2888294.1"/>
    </source>
</evidence>
<evidence type="ECO:0000313" key="3">
    <source>
        <dbReference type="Proteomes" id="UP000675881"/>
    </source>
</evidence>
<protein>
    <submittedName>
        <fullName evidence="2">(salmon louse) hypothetical protein</fullName>
    </submittedName>
</protein>
<dbReference type="EMBL" id="HG994582">
    <property type="protein sequence ID" value="CAF2888294.1"/>
    <property type="molecule type" value="Genomic_DNA"/>
</dbReference>